<keyword evidence="1" id="KW-1133">Transmembrane helix</keyword>
<feature type="transmembrane region" description="Helical" evidence="1">
    <location>
        <begin position="29"/>
        <end position="47"/>
    </location>
</feature>
<evidence type="ECO:0000313" key="3">
    <source>
        <dbReference type="EMBL" id="GFE78109.1"/>
    </source>
</evidence>
<dbReference type="PANTHER" id="PTHR21248:SF22">
    <property type="entry name" value="PHOSPHOLIPASE D"/>
    <property type="match status" value="1"/>
</dbReference>
<dbReference type="Gene3D" id="3.30.870.10">
    <property type="entry name" value="Endonuclease Chain A"/>
    <property type="match status" value="2"/>
</dbReference>
<feature type="domain" description="Phospholipase D-like" evidence="2">
    <location>
        <begin position="338"/>
        <end position="471"/>
    </location>
</feature>
<dbReference type="AlphaFoldDB" id="A0A829Y4P9"/>
<dbReference type="Proteomes" id="UP000445000">
    <property type="component" value="Unassembled WGS sequence"/>
</dbReference>
<keyword evidence="4" id="KW-1185">Reference proteome</keyword>
<accession>A0A829Y4P9</accession>
<dbReference type="InterPro" id="IPR025202">
    <property type="entry name" value="PLD-like_dom"/>
</dbReference>
<dbReference type="CDD" id="cd09130">
    <property type="entry name" value="PLDc_unchar2_2"/>
    <property type="match status" value="1"/>
</dbReference>
<evidence type="ECO:0000259" key="2">
    <source>
        <dbReference type="Pfam" id="PF13091"/>
    </source>
</evidence>
<proteinExistence type="predicted"/>
<evidence type="ECO:0000256" key="1">
    <source>
        <dbReference type="SAM" id="Phobius"/>
    </source>
</evidence>
<dbReference type="Pfam" id="PF13091">
    <property type="entry name" value="PLDc_2"/>
    <property type="match status" value="1"/>
</dbReference>
<dbReference type="PANTHER" id="PTHR21248">
    <property type="entry name" value="CARDIOLIPIN SYNTHASE"/>
    <property type="match status" value="1"/>
</dbReference>
<protein>
    <submittedName>
        <fullName evidence="3">Phospholipase D</fullName>
    </submittedName>
</protein>
<gene>
    <name evidence="3" type="ORF">GCM10011487_01090</name>
</gene>
<keyword evidence="1" id="KW-0472">Membrane</keyword>
<organism evidence="3 4">
    <name type="scientific">Steroidobacter agaridevorans</name>
    <dbReference type="NCBI Taxonomy" id="2695856"/>
    <lineage>
        <taxon>Bacteria</taxon>
        <taxon>Pseudomonadati</taxon>
        <taxon>Pseudomonadota</taxon>
        <taxon>Gammaproteobacteria</taxon>
        <taxon>Steroidobacterales</taxon>
        <taxon>Steroidobacteraceae</taxon>
        <taxon>Steroidobacter</taxon>
    </lineage>
</organism>
<sequence length="510" mass="56495">MPPEAHYNSGMDSLLEEEPAPRRRFQKRWLWWAFLAWWAAVALWNVSKPMPPGTDVSSPLITAAASDVQFLYDLTTALPDGKAVREQRIFDEVFDIIDQAQSFVIADFFLLNDMMGAADGVYRPLSRQLADRLLARKAANPALNILLITDPINDVYGGMPSPLLNELRAAGIEVVSTNLDRLRDSNAIYSALWRMFLQWWGNSPDGGSMMNPFAPPGSPPITFRSWLALANFKANHRKVILADRADGTLTGMVTSANPHDGSSSHSNVGLRFNGALAQEIVNSERAVARFSGWRGQLYAPAPIPPATEPADPVQLQFLTEEAIRDHLVGAIDTTRNGDAVSIATFYLSDRKIVKSLLNSASRGAKVRLILDPNKDAFGREKDGVPNRPVASELVRRSDEKIQVRWYRTHGEQFHTKLALVTHGDRLIASLGSANLTRRNIGNYNLEANVAVELSAASPLGIELISYFDRLWNNDGPPGTSFTAGFGAWKDDDTGRYWRYRLMEATGLSTF</sequence>
<reference evidence="4" key="1">
    <citation type="submission" date="2020-01" db="EMBL/GenBank/DDBJ databases">
        <title>'Steroidobacter agaridevorans' sp. nov., agar-degrading bacteria isolated from rhizosphere soils.</title>
        <authorList>
            <person name="Ikenaga M."/>
            <person name="Kataoka M."/>
            <person name="Murouchi A."/>
            <person name="Katsuragi S."/>
            <person name="Sakai M."/>
        </authorList>
    </citation>
    <scope>NUCLEOTIDE SEQUENCE [LARGE SCALE GENOMIC DNA]</scope>
    <source>
        <strain evidence="4">YU21-B</strain>
    </source>
</reference>
<keyword evidence="1" id="KW-0812">Transmembrane</keyword>
<evidence type="ECO:0000313" key="4">
    <source>
        <dbReference type="Proteomes" id="UP000445000"/>
    </source>
</evidence>
<comment type="caution">
    <text evidence="3">The sequence shown here is derived from an EMBL/GenBank/DDBJ whole genome shotgun (WGS) entry which is preliminary data.</text>
</comment>
<dbReference type="SUPFAM" id="SSF56024">
    <property type="entry name" value="Phospholipase D/nuclease"/>
    <property type="match status" value="2"/>
</dbReference>
<dbReference type="GO" id="GO:0006793">
    <property type="term" value="P:phosphorus metabolic process"/>
    <property type="evidence" value="ECO:0007669"/>
    <property type="project" value="UniProtKB-ARBA"/>
</dbReference>
<name>A0A829Y4P9_9GAMM</name>
<dbReference type="EMBL" id="BLJN01000001">
    <property type="protein sequence ID" value="GFE78109.1"/>
    <property type="molecule type" value="Genomic_DNA"/>
</dbReference>